<evidence type="ECO:0000256" key="1">
    <source>
        <dbReference type="ARBA" id="ARBA00022514"/>
    </source>
</evidence>
<keyword evidence="1" id="KW-0202">Cytokine</keyword>
<evidence type="ECO:0000313" key="5">
    <source>
        <dbReference type="Proteomes" id="UP001479290"/>
    </source>
</evidence>
<keyword evidence="5" id="KW-1185">Reference proteome</keyword>
<dbReference type="InterPro" id="IPR001811">
    <property type="entry name" value="Chemokine_IL8-like_dom"/>
</dbReference>
<sequence length="114" mass="13191">MKIALFTVILLGWMCVGESDVRHPQSCCLTVTNTRVPVENIVDYHIQELTGVCPLRAVRFLTKKGKYICSDPDDRWAERAMEIVNRRRTPTEEPSKEPFVYDQGCKEYLKTILE</sequence>
<gene>
    <name evidence="4" type="ORF">ABG768_012499</name>
</gene>
<dbReference type="SUPFAM" id="SSF54117">
    <property type="entry name" value="Interleukin 8-like chemokines"/>
    <property type="match status" value="1"/>
</dbReference>
<dbReference type="PANTHER" id="PTHR12015">
    <property type="entry name" value="SMALL INDUCIBLE CYTOKINE A"/>
    <property type="match status" value="1"/>
</dbReference>
<dbReference type="Gene3D" id="2.40.50.40">
    <property type="match status" value="1"/>
</dbReference>
<dbReference type="SMART" id="SM00199">
    <property type="entry name" value="SCY"/>
    <property type="match status" value="1"/>
</dbReference>
<feature type="domain" description="Chemokine interleukin-8-like" evidence="3">
    <location>
        <begin position="24"/>
        <end position="84"/>
    </location>
</feature>
<dbReference type="Pfam" id="PF00048">
    <property type="entry name" value="IL8"/>
    <property type="match status" value="1"/>
</dbReference>
<organism evidence="4 5">
    <name type="scientific">Culter alburnus</name>
    <name type="common">Topmouth culter</name>
    <dbReference type="NCBI Taxonomy" id="194366"/>
    <lineage>
        <taxon>Eukaryota</taxon>
        <taxon>Metazoa</taxon>
        <taxon>Chordata</taxon>
        <taxon>Craniata</taxon>
        <taxon>Vertebrata</taxon>
        <taxon>Euteleostomi</taxon>
        <taxon>Actinopterygii</taxon>
        <taxon>Neopterygii</taxon>
        <taxon>Teleostei</taxon>
        <taxon>Ostariophysi</taxon>
        <taxon>Cypriniformes</taxon>
        <taxon>Xenocyprididae</taxon>
        <taxon>Xenocypridinae</taxon>
        <taxon>Culter</taxon>
    </lineage>
</organism>
<keyword evidence="2" id="KW-0732">Signal</keyword>
<accession>A0AAW2B0H2</accession>
<dbReference type="GO" id="GO:0006955">
    <property type="term" value="P:immune response"/>
    <property type="evidence" value="ECO:0007669"/>
    <property type="project" value="InterPro"/>
</dbReference>
<dbReference type="GO" id="GO:0005615">
    <property type="term" value="C:extracellular space"/>
    <property type="evidence" value="ECO:0007669"/>
    <property type="project" value="UniProtKB-KW"/>
</dbReference>
<dbReference type="EMBL" id="JAWDJR010000002">
    <property type="protein sequence ID" value="KAK9979053.1"/>
    <property type="molecule type" value="Genomic_DNA"/>
</dbReference>
<evidence type="ECO:0000259" key="3">
    <source>
        <dbReference type="SMART" id="SM00199"/>
    </source>
</evidence>
<reference evidence="4 5" key="1">
    <citation type="submission" date="2024-05" db="EMBL/GenBank/DDBJ databases">
        <title>A high-quality chromosomal-level genome assembly of Topmouth culter (Culter alburnus).</title>
        <authorList>
            <person name="Zhao H."/>
        </authorList>
    </citation>
    <scope>NUCLEOTIDE SEQUENCE [LARGE SCALE GENOMIC DNA]</scope>
    <source>
        <strain evidence="4">CATC2023</strain>
        <tissue evidence="4">Muscle</tissue>
    </source>
</reference>
<name>A0AAW2B0H2_CULAL</name>
<dbReference type="AlphaFoldDB" id="A0AAW2B0H2"/>
<feature type="signal peptide" evidence="2">
    <location>
        <begin position="1"/>
        <end position="19"/>
    </location>
</feature>
<feature type="chain" id="PRO_5044718097" description="Chemokine interleukin-8-like domain-containing protein" evidence="2">
    <location>
        <begin position="20"/>
        <end position="114"/>
    </location>
</feature>
<dbReference type="InterPro" id="IPR039809">
    <property type="entry name" value="Chemokine_b/g/d"/>
</dbReference>
<dbReference type="GO" id="GO:0008009">
    <property type="term" value="F:chemokine activity"/>
    <property type="evidence" value="ECO:0007669"/>
    <property type="project" value="InterPro"/>
</dbReference>
<dbReference type="Proteomes" id="UP001479290">
    <property type="component" value="Unassembled WGS sequence"/>
</dbReference>
<evidence type="ECO:0000313" key="4">
    <source>
        <dbReference type="EMBL" id="KAK9979052.1"/>
    </source>
</evidence>
<dbReference type="PANTHER" id="PTHR12015:SF108">
    <property type="entry name" value="C-C MOTIF CHEMOKINE 20"/>
    <property type="match status" value="1"/>
</dbReference>
<evidence type="ECO:0000256" key="2">
    <source>
        <dbReference type="SAM" id="SignalP"/>
    </source>
</evidence>
<comment type="caution">
    <text evidence="4">The sequence shown here is derived from an EMBL/GenBank/DDBJ whole genome shotgun (WGS) entry which is preliminary data.</text>
</comment>
<dbReference type="EMBL" id="JAWDJR010000002">
    <property type="protein sequence ID" value="KAK9979052.1"/>
    <property type="molecule type" value="Genomic_DNA"/>
</dbReference>
<proteinExistence type="predicted"/>
<dbReference type="InterPro" id="IPR036048">
    <property type="entry name" value="Interleukin_8-like_sf"/>
</dbReference>
<protein>
    <recommendedName>
        <fullName evidence="3">Chemokine interleukin-8-like domain-containing protein</fullName>
    </recommendedName>
</protein>